<accession>A0A7S4T834</accession>
<dbReference type="EMBL" id="HBNS01060863">
    <property type="protein sequence ID" value="CAE4668274.1"/>
    <property type="molecule type" value="Transcribed_RNA"/>
</dbReference>
<dbReference type="GO" id="GO:0005524">
    <property type="term" value="F:ATP binding"/>
    <property type="evidence" value="ECO:0007669"/>
    <property type="project" value="UniProtKB-KW"/>
</dbReference>
<evidence type="ECO:0000256" key="1">
    <source>
        <dbReference type="ARBA" id="ARBA00022741"/>
    </source>
</evidence>
<evidence type="ECO:0000313" key="5">
    <source>
        <dbReference type="EMBL" id="CAE4668274.1"/>
    </source>
</evidence>
<feature type="region of interest" description="Disordered" evidence="4">
    <location>
        <begin position="201"/>
        <end position="228"/>
    </location>
</feature>
<sequence length="489" mass="54427">MPCLILTGHPCAGKSTFARLLAERALIHPSSNIKSVAIVNEESARPDKTKKQCYESALEEKMTRMALKAEFDRQCSSCKLADGGAGRRSSSSSNSSSKLVILDSMNYIKGYRYELHCISKSAGELHGIIWCLNDPEVAKRWNQNRRQRKQQDGNGGDKKGDDEFHTDKTMDELIMRYEPPDERNRWDKPLYTVSIKPTLDDLSATTPLEDGTKDEKIDAGSATKSSSVATAEATMKRTVYDMHSLSQTIVEGGETKDESSKPKKTSSAFRKKSSSGFKRATKKQPSAATEQRPKPKKQFATLTDSALAVMNSSFGMEKTEGSENDNDSTNNNDDNIKHEDSLFTKKHPTARTKMAKEDEKGEKTIEERIDDILTSFLTETRPLKEGLSTSLNVTAEANVLHEVDNIIQRVTSAFVTAQKTASIAPGVGGTITIPLQGKNKTVELKRAVHLPELRRLRRQYIKWITNHPPEDTTEWGIASSFLSYVETQL</sequence>
<evidence type="ECO:0000256" key="2">
    <source>
        <dbReference type="ARBA" id="ARBA00022840"/>
    </source>
</evidence>
<keyword evidence="2" id="KW-0067">ATP-binding</keyword>
<evidence type="ECO:0000256" key="4">
    <source>
        <dbReference type="SAM" id="MobiDB-lite"/>
    </source>
</evidence>
<dbReference type="InterPro" id="IPR027417">
    <property type="entry name" value="P-loop_NTPase"/>
</dbReference>
<dbReference type="Gene3D" id="3.40.50.300">
    <property type="entry name" value="P-loop containing nucleotide triphosphate hydrolases"/>
    <property type="match status" value="1"/>
</dbReference>
<comment type="similarity">
    <text evidence="3">Belongs to the KTI12 family.</text>
</comment>
<evidence type="ECO:0000256" key="3">
    <source>
        <dbReference type="ARBA" id="ARBA00025768"/>
    </source>
</evidence>
<dbReference type="PANTHER" id="PTHR12435">
    <property type="match status" value="1"/>
</dbReference>
<feature type="compositionally biased region" description="Basic and acidic residues" evidence="4">
    <location>
        <begin position="149"/>
        <end position="171"/>
    </location>
</feature>
<protein>
    <submittedName>
        <fullName evidence="5">Uncharacterized protein</fullName>
    </submittedName>
</protein>
<dbReference type="AlphaFoldDB" id="A0A7S4T834"/>
<gene>
    <name evidence="5" type="ORF">DBRI00130_LOCUS43849</name>
</gene>
<reference evidence="5" key="1">
    <citation type="submission" date="2021-01" db="EMBL/GenBank/DDBJ databases">
        <authorList>
            <person name="Corre E."/>
            <person name="Pelletier E."/>
            <person name="Niang G."/>
            <person name="Scheremetjew M."/>
            <person name="Finn R."/>
            <person name="Kale V."/>
            <person name="Holt S."/>
            <person name="Cochrane G."/>
            <person name="Meng A."/>
            <person name="Brown T."/>
            <person name="Cohen L."/>
        </authorList>
    </citation>
    <scope>NUCLEOTIDE SEQUENCE</scope>
    <source>
        <strain evidence="5">GSO104</strain>
    </source>
</reference>
<dbReference type="Pfam" id="PF08433">
    <property type="entry name" value="KTI12"/>
    <property type="match status" value="3"/>
</dbReference>
<organism evidence="5">
    <name type="scientific">Ditylum brightwellii</name>
    <dbReference type="NCBI Taxonomy" id="49249"/>
    <lineage>
        <taxon>Eukaryota</taxon>
        <taxon>Sar</taxon>
        <taxon>Stramenopiles</taxon>
        <taxon>Ochrophyta</taxon>
        <taxon>Bacillariophyta</taxon>
        <taxon>Mediophyceae</taxon>
        <taxon>Lithodesmiophycidae</taxon>
        <taxon>Lithodesmiales</taxon>
        <taxon>Lithodesmiaceae</taxon>
        <taxon>Ditylum</taxon>
    </lineage>
</organism>
<proteinExistence type="inferred from homology"/>
<name>A0A7S4T834_9STRA</name>
<feature type="region of interest" description="Disordered" evidence="4">
    <location>
        <begin position="143"/>
        <end position="171"/>
    </location>
</feature>
<keyword evidence="1" id="KW-0547">Nucleotide-binding</keyword>
<dbReference type="InterPro" id="IPR013641">
    <property type="entry name" value="KTI12/PSTK"/>
</dbReference>
<feature type="region of interest" description="Disordered" evidence="4">
    <location>
        <begin position="250"/>
        <end position="298"/>
    </location>
</feature>
<feature type="region of interest" description="Disordered" evidence="4">
    <location>
        <begin position="316"/>
        <end position="362"/>
    </location>
</feature>
<feature type="compositionally biased region" description="Basic and acidic residues" evidence="4">
    <location>
        <begin position="334"/>
        <end position="343"/>
    </location>
</feature>
<dbReference type="SUPFAM" id="SSF52540">
    <property type="entry name" value="P-loop containing nucleoside triphosphate hydrolases"/>
    <property type="match status" value="1"/>
</dbReference>